<keyword evidence="1" id="KW-0732">Signal</keyword>
<keyword evidence="3" id="KW-1185">Reference proteome</keyword>
<proteinExistence type="predicted"/>
<protein>
    <submittedName>
        <fullName evidence="2">Glycine-rich cell wall structural protein</fullName>
    </submittedName>
</protein>
<evidence type="ECO:0000256" key="1">
    <source>
        <dbReference type="SAM" id="SignalP"/>
    </source>
</evidence>
<dbReference type="AlphaFoldDB" id="A0A086P8Z2"/>
<dbReference type="EMBL" id="JFZA02000022">
    <property type="protein sequence ID" value="KFG89860.1"/>
    <property type="molecule type" value="Genomic_DNA"/>
</dbReference>
<evidence type="ECO:0000313" key="2">
    <source>
        <dbReference type="EMBL" id="KFG89860.1"/>
    </source>
</evidence>
<feature type="chain" id="PRO_5001813196" evidence="1">
    <location>
        <begin position="30"/>
        <end position="532"/>
    </location>
</feature>
<dbReference type="SUPFAM" id="SSF56935">
    <property type="entry name" value="Porins"/>
    <property type="match status" value="1"/>
</dbReference>
<organism evidence="2 3">
    <name type="scientific">Sphingobium herbicidovorans (strain ATCC 700291 / DSM 11019 / CCUG 56400 / KCTC 2939 / LMG 18315 / NBRC 16415 / MH)</name>
    <name type="common">Sphingomonas herbicidovorans</name>
    <dbReference type="NCBI Taxonomy" id="1219045"/>
    <lineage>
        <taxon>Bacteria</taxon>
        <taxon>Pseudomonadati</taxon>
        <taxon>Pseudomonadota</taxon>
        <taxon>Alphaproteobacteria</taxon>
        <taxon>Sphingomonadales</taxon>
        <taxon>Sphingomonadaceae</taxon>
        <taxon>Sphingobium</taxon>
    </lineage>
</organism>
<dbReference type="eggNOG" id="COG5338">
    <property type="taxonomic scope" value="Bacteria"/>
</dbReference>
<accession>A0A086P8Z2</accession>
<feature type="signal peptide" evidence="1">
    <location>
        <begin position="1"/>
        <end position="29"/>
    </location>
</feature>
<reference evidence="2" key="1">
    <citation type="submission" date="2014-08" db="EMBL/GenBank/DDBJ databases">
        <title>Draft genome sequences of Sphingobium herbicidovorans.</title>
        <authorList>
            <person name="Gan H.M."/>
            <person name="Gan H.Y."/>
            <person name="Savka M.A."/>
        </authorList>
    </citation>
    <scope>NUCLEOTIDE SEQUENCE [LARGE SCALE GENOMIC DNA]</scope>
    <source>
        <strain evidence="2">NBRC 16415</strain>
    </source>
</reference>
<sequence>MKSRISSKPMHLKLLAVMALATAQPPASAQERKVDVTPYLGVDQTVMAPLKGGGDVLTYTNVTAGVTAEMRTRRLEVVADVQYNHSFGWGREATDQDVISGIVSGQYLISRGLTLNAGGLATRVRADGLSGAATLNDSQTSHVYAGYAGPSYARSLGDVDVAASYRLGYARVDEDADFAGFPDEGSFADSVSHSLAGSVGIAPGVRLPLGIAVSAGYDREDASQLDQRFEDGWGRVDATLPVSPTVALAGGVGYERIKISQRAPLLDGNGAPVVRNGRYVTDENSPRALIYDFDGMIWDAGVLWRPSRRTSLEARVGERYGGMSYTGTFVWEGRNQSFALVVFDGIDSFGRIITSNVAAVSGSSLDVVRNPFTGDFTGCAFSQSGGGQCFNDALAGITGANFRYRGVAAQYAAQRGPWGLGVGMGYSQRKFVTPSTQTVFVRGTKDQNWYGTASLSYVIDARSSIDSAIYANYFDAGDARLDVLNLGAFTSYNRLINRNLQASASLGLDSAKADDLDSVINAMGQIGLRYSF</sequence>
<name>A0A086P8Z2_SPHHM</name>
<gene>
    <name evidence="2" type="ORF">BV98_002364</name>
</gene>
<dbReference type="PATRIC" id="fig|1219045.3.peg.2400"/>
<evidence type="ECO:0000313" key="3">
    <source>
        <dbReference type="Proteomes" id="UP000024284"/>
    </source>
</evidence>
<dbReference type="Proteomes" id="UP000024284">
    <property type="component" value="Unassembled WGS sequence"/>
</dbReference>
<comment type="caution">
    <text evidence="2">The sequence shown here is derived from an EMBL/GenBank/DDBJ whole genome shotgun (WGS) entry which is preliminary data.</text>
</comment>
<dbReference type="STRING" id="76947.GCA_002080435_00572"/>